<dbReference type="Gene3D" id="3.40.630.30">
    <property type="match status" value="1"/>
</dbReference>
<sequence>MFYDISDLKTQEICLQLEKTCEAQPEKKWLPAYYFDICLLDGTKIGKCDLRIGHNEKTYIGGNIGYSIDEPYRGHHYAAKACELLFKQARKHDLDYLIITCDPTNAASSRTCELAGGKFIEKTDIPEDNEMYAEGKREVFIYRFDIKKS</sequence>
<gene>
    <name evidence="2" type="ORF">SAMN04487884_10252</name>
</gene>
<dbReference type="PANTHER" id="PTHR39173">
    <property type="entry name" value="ACETYLTRANSFERASE"/>
    <property type="match status" value="1"/>
</dbReference>
<evidence type="ECO:0000313" key="3">
    <source>
        <dbReference type="Proteomes" id="UP000182584"/>
    </source>
</evidence>
<accession>A0A1H9LEY2</accession>
<evidence type="ECO:0000259" key="1">
    <source>
        <dbReference type="Pfam" id="PF13302"/>
    </source>
</evidence>
<dbReference type="InterPro" id="IPR016181">
    <property type="entry name" value="Acyl_CoA_acyltransferase"/>
</dbReference>
<dbReference type="Pfam" id="PF13302">
    <property type="entry name" value="Acetyltransf_3"/>
    <property type="match status" value="1"/>
</dbReference>
<reference evidence="2 3" key="1">
    <citation type="submission" date="2016-10" db="EMBL/GenBank/DDBJ databases">
        <authorList>
            <person name="de Groot N.N."/>
        </authorList>
    </citation>
    <scope>NUCLEOTIDE SEQUENCE [LARGE SCALE GENOMIC DNA]</scope>
    <source>
        <strain evidence="2 3">AR40</strain>
    </source>
</reference>
<dbReference type="AlphaFoldDB" id="A0A1H9LEY2"/>
<keyword evidence="2" id="KW-0808">Transferase</keyword>
<dbReference type="PANTHER" id="PTHR39173:SF1">
    <property type="entry name" value="ACETYLTRANSFERASE"/>
    <property type="match status" value="1"/>
</dbReference>
<dbReference type="OrthoDB" id="9797989at2"/>
<evidence type="ECO:0000313" key="2">
    <source>
        <dbReference type="EMBL" id="SER10051.1"/>
    </source>
</evidence>
<dbReference type="RefSeq" id="WP_074753912.1">
    <property type="nucleotide sequence ID" value="NZ_FOGJ01000002.1"/>
</dbReference>
<organism evidence="2 3">
    <name type="scientific">Butyrivibrio fibrisolvens</name>
    <dbReference type="NCBI Taxonomy" id="831"/>
    <lineage>
        <taxon>Bacteria</taxon>
        <taxon>Bacillati</taxon>
        <taxon>Bacillota</taxon>
        <taxon>Clostridia</taxon>
        <taxon>Lachnospirales</taxon>
        <taxon>Lachnospiraceae</taxon>
        <taxon>Butyrivibrio</taxon>
    </lineage>
</organism>
<dbReference type="GO" id="GO:0016747">
    <property type="term" value="F:acyltransferase activity, transferring groups other than amino-acyl groups"/>
    <property type="evidence" value="ECO:0007669"/>
    <property type="project" value="InterPro"/>
</dbReference>
<proteinExistence type="predicted"/>
<protein>
    <submittedName>
        <fullName evidence="2">Acetyltransferase (GNAT) domain-containing protein</fullName>
    </submittedName>
</protein>
<name>A0A1H9LEY2_BUTFI</name>
<dbReference type="SUPFAM" id="SSF55729">
    <property type="entry name" value="Acyl-CoA N-acyltransferases (Nat)"/>
    <property type="match status" value="1"/>
</dbReference>
<dbReference type="Proteomes" id="UP000182584">
    <property type="component" value="Unassembled WGS sequence"/>
</dbReference>
<dbReference type="EMBL" id="FOGJ01000002">
    <property type="protein sequence ID" value="SER10051.1"/>
    <property type="molecule type" value="Genomic_DNA"/>
</dbReference>
<dbReference type="InterPro" id="IPR000182">
    <property type="entry name" value="GNAT_dom"/>
</dbReference>
<feature type="domain" description="N-acetyltransferase" evidence="1">
    <location>
        <begin position="30"/>
        <end position="116"/>
    </location>
</feature>